<dbReference type="Gramene" id="Zm00001eb366200_T002">
    <property type="protein sequence ID" value="Zm00001eb366200_P002"/>
    <property type="gene ID" value="Zm00001eb366200"/>
</dbReference>
<feature type="compositionally biased region" description="Basic residues" evidence="1">
    <location>
        <begin position="256"/>
        <end position="265"/>
    </location>
</feature>
<feature type="compositionally biased region" description="Basic and acidic residues" evidence="1">
    <location>
        <begin position="276"/>
        <end position="286"/>
    </location>
</feature>
<sequence length="499" mass="54673">MTGWSSSLIAAERPRSNCPLPGAHRPSMQMQATPRTSRCPGQSRHPQISYPQTSRGNPPQNHCTHRFSAHQPNPPPTPRSSLSHPRLPDLYTRDAPAFAAVHSTVTHRRLLQRPARTPRSQPSGHDAGPRHRHPRPRAGGGDAGPRAPTAMPRVCGGGRRARRASPRDALDAAGEGGGVPLAGGLGGAVAAAAAQARGGVLAAGGLPPGLLVRDVRARGPRAARPRRGAPRRVLRRARGRHGHGRGAAHVPDHDQHARRRPRRDRRQQLPLGGLDARLDRRGEPPRRHPRQVHVPIRPRRHAHGREDRPVPHRLRHGSRNGEQPVPGLRVHELPGARDGRLARQHRAARQGARGRRPGARLRHHRRRREAARDGVRAHRRAAAAAGPGGRRARRRGHDAQADHHARAPHARRPRHGPVRALRRRRPAPRRVHRPGLRGHRRVPCQAVEAGDTGERALRRGPQGQGLRLRARAEDAPGRGARRGQGQEGRAQDGQVQLDL</sequence>
<dbReference type="AlphaFoldDB" id="A0A804QZ48"/>
<name>A0A804QZ48_MAIZE</name>
<feature type="compositionally biased region" description="Polar residues" evidence="1">
    <location>
        <begin position="28"/>
        <end position="62"/>
    </location>
</feature>
<feature type="region of interest" description="Disordered" evidence="1">
    <location>
        <begin position="217"/>
        <end position="499"/>
    </location>
</feature>
<organism evidence="2 3">
    <name type="scientific">Zea mays</name>
    <name type="common">Maize</name>
    <dbReference type="NCBI Taxonomy" id="4577"/>
    <lineage>
        <taxon>Eukaryota</taxon>
        <taxon>Viridiplantae</taxon>
        <taxon>Streptophyta</taxon>
        <taxon>Embryophyta</taxon>
        <taxon>Tracheophyta</taxon>
        <taxon>Spermatophyta</taxon>
        <taxon>Magnoliopsida</taxon>
        <taxon>Liliopsida</taxon>
        <taxon>Poales</taxon>
        <taxon>Poaceae</taxon>
        <taxon>PACMAD clade</taxon>
        <taxon>Panicoideae</taxon>
        <taxon>Andropogonodae</taxon>
        <taxon>Andropogoneae</taxon>
        <taxon>Tripsacinae</taxon>
        <taxon>Zea</taxon>
    </lineage>
</organism>
<keyword evidence="3" id="KW-1185">Reference proteome</keyword>
<feature type="compositionally biased region" description="Basic and acidic residues" evidence="1">
    <location>
        <begin position="329"/>
        <end position="341"/>
    </location>
</feature>
<reference evidence="2" key="3">
    <citation type="submission" date="2021-05" db="UniProtKB">
        <authorList>
            <consortium name="EnsemblPlants"/>
        </authorList>
    </citation>
    <scope>IDENTIFICATION</scope>
    <source>
        <strain evidence="2">cv. B73</strain>
    </source>
</reference>
<feature type="compositionally biased region" description="Basic residues" evidence="1">
    <location>
        <begin position="218"/>
        <end position="246"/>
    </location>
</feature>
<evidence type="ECO:0000313" key="3">
    <source>
        <dbReference type="Proteomes" id="UP000007305"/>
    </source>
</evidence>
<dbReference type="EnsemblPlants" id="Zm00001eb366200_T002">
    <property type="protein sequence ID" value="Zm00001eb366200_P002"/>
    <property type="gene ID" value="Zm00001eb366200"/>
</dbReference>
<reference evidence="2" key="2">
    <citation type="submission" date="2019-07" db="EMBL/GenBank/DDBJ databases">
        <authorList>
            <person name="Seetharam A."/>
            <person name="Woodhouse M."/>
            <person name="Cannon E."/>
        </authorList>
    </citation>
    <scope>NUCLEOTIDE SEQUENCE [LARGE SCALE GENOMIC DNA]</scope>
    <source>
        <strain evidence="2">cv. B73</strain>
    </source>
</reference>
<accession>A0A804QZ48</accession>
<evidence type="ECO:0000256" key="1">
    <source>
        <dbReference type="SAM" id="MobiDB-lite"/>
    </source>
</evidence>
<protein>
    <submittedName>
        <fullName evidence="2">Uncharacterized protein</fullName>
    </submittedName>
</protein>
<feature type="region of interest" description="Disordered" evidence="1">
    <location>
        <begin position="105"/>
        <end position="172"/>
    </location>
</feature>
<feature type="region of interest" description="Disordered" evidence="1">
    <location>
        <begin position="1"/>
        <end position="89"/>
    </location>
</feature>
<feature type="compositionally biased region" description="Basic residues" evidence="1">
    <location>
        <begin position="406"/>
        <end position="442"/>
    </location>
</feature>
<feature type="compositionally biased region" description="Basic residues" evidence="1">
    <location>
        <begin position="287"/>
        <end position="303"/>
    </location>
</feature>
<feature type="compositionally biased region" description="Low complexity" evidence="1">
    <location>
        <begin position="487"/>
        <end position="499"/>
    </location>
</feature>
<proteinExistence type="predicted"/>
<feature type="compositionally biased region" description="Basic residues" evidence="1">
    <location>
        <begin position="342"/>
        <end position="369"/>
    </location>
</feature>
<evidence type="ECO:0000313" key="2">
    <source>
        <dbReference type="EnsemblPlants" id="Zm00001eb366200_P002"/>
    </source>
</evidence>
<reference evidence="3" key="1">
    <citation type="journal article" date="2009" name="Science">
        <title>The B73 maize genome: complexity, diversity, and dynamics.</title>
        <authorList>
            <person name="Schnable P.S."/>
            <person name="Ware D."/>
            <person name="Fulton R.S."/>
            <person name="Stein J.C."/>
            <person name="Wei F."/>
            <person name="Pasternak S."/>
            <person name="Liang C."/>
            <person name="Zhang J."/>
            <person name="Fulton L."/>
            <person name="Graves T.A."/>
            <person name="Minx P."/>
            <person name="Reily A.D."/>
            <person name="Courtney L."/>
            <person name="Kruchowski S.S."/>
            <person name="Tomlinson C."/>
            <person name="Strong C."/>
            <person name="Delehaunty K."/>
            <person name="Fronick C."/>
            <person name="Courtney B."/>
            <person name="Rock S.M."/>
            <person name="Belter E."/>
            <person name="Du F."/>
            <person name="Kim K."/>
            <person name="Abbott R.M."/>
            <person name="Cotton M."/>
            <person name="Levy A."/>
            <person name="Marchetto P."/>
            <person name="Ochoa K."/>
            <person name="Jackson S.M."/>
            <person name="Gillam B."/>
            <person name="Chen W."/>
            <person name="Yan L."/>
            <person name="Higginbotham J."/>
            <person name="Cardenas M."/>
            <person name="Waligorski J."/>
            <person name="Applebaum E."/>
            <person name="Phelps L."/>
            <person name="Falcone J."/>
            <person name="Kanchi K."/>
            <person name="Thane T."/>
            <person name="Scimone A."/>
            <person name="Thane N."/>
            <person name="Henke J."/>
            <person name="Wang T."/>
            <person name="Ruppert J."/>
            <person name="Shah N."/>
            <person name="Rotter K."/>
            <person name="Hodges J."/>
            <person name="Ingenthron E."/>
            <person name="Cordes M."/>
            <person name="Kohlberg S."/>
            <person name="Sgro J."/>
            <person name="Delgado B."/>
            <person name="Mead K."/>
            <person name="Chinwalla A."/>
            <person name="Leonard S."/>
            <person name="Crouse K."/>
            <person name="Collura K."/>
            <person name="Kudrna D."/>
            <person name="Currie J."/>
            <person name="He R."/>
            <person name="Angelova A."/>
            <person name="Rajasekar S."/>
            <person name="Mueller T."/>
            <person name="Lomeli R."/>
            <person name="Scara G."/>
            <person name="Ko A."/>
            <person name="Delaney K."/>
            <person name="Wissotski M."/>
            <person name="Lopez G."/>
            <person name="Campos D."/>
            <person name="Braidotti M."/>
            <person name="Ashley E."/>
            <person name="Golser W."/>
            <person name="Kim H."/>
            <person name="Lee S."/>
            <person name="Lin J."/>
            <person name="Dujmic Z."/>
            <person name="Kim W."/>
            <person name="Talag J."/>
            <person name="Zuccolo A."/>
            <person name="Fan C."/>
            <person name="Sebastian A."/>
            <person name="Kramer M."/>
            <person name="Spiegel L."/>
            <person name="Nascimento L."/>
            <person name="Zutavern T."/>
            <person name="Miller B."/>
            <person name="Ambroise C."/>
            <person name="Muller S."/>
            <person name="Spooner W."/>
            <person name="Narechania A."/>
            <person name="Ren L."/>
            <person name="Wei S."/>
            <person name="Kumari S."/>
            <person name="Faga B."/>
            <person name="Levy M.J."/>
            <person name="McMahan L."/>
            <person name="Van Buren P."/>
            <person name="Vaughn M.W."/>
            <person name="Ying K."/>
            <person name="Yeh C.-T."/>
            <person name="Emrich S.J."/>
            <person name="Jia Y."/>
            <person name="Kalyanaraman A."/>
            <person name="Hsia A.-P."/>
            <person name="Barbazuk W.B."/>
            <person name="Baucom R.S."/>
            <person name="Brutnell T.P."/>
            <person name="Carpita N.C."/>
            <person name="Chaparro C."/>
            <person name="Chia J.-M."/>
            <person name="Deragon J.-M."/>
            <person name="Estill J.C."/>
            <person name="Fu Y."/>
            <person name="Jeddeloh J.A."/>
            <person name="Han Y."/>
            <person name="Lee H."/>
            <person name="Li P."/>
            <person name="Lisch D.R."/>
            <person name="Liu S."/>
            <person name="Liu Z."/>
            <person name="Nagel D.H."/>
            <person name="McCann M.C."/>
            <person name="SanMiguel P."/>
            <person name="Myers A.M."/>
            <person name="Nettleton D."/>
            <person name="Nguyen J."/>
            <person name="Penning B.W."/>
            <person name="Ponnala L."/>
            <person name="Schneider K.L."/>
            <person name="Schwartz D.C."/>
            <person name="Sharma A."/>
            <person name="Soderlund C."/>
            <person name="Springer N.M."/>
            <person name="Sun Q."/>
            <person name="Wang H."/>
            <person name="Waterman M."/>
            <person name="Westerman R."/>
            <person name="Wolfgruber T.K."/>
            <person name="Yang L."/>
            <person name="Yu Y."/>
            <person name="Zhang L."/>
            <person name="Zhou S."/>
            <person name="Zhu Q."/>
            <person name="Bennetzen J.L."/>
            <person name="Dawe R.K."/>
            <person name="Jiang J."/>
            <person name="Jiang N."/>
            <person name="Presting G.G."/>
            <person name="Wessler S.R."/>
            <person name="Aluru S."/>
            <person name="Martienssen R.A."/>
            <person name="Clifton S.W."/>
            <person name="McCombie W.R."/>
            <person name="Wing R.A."/>
            <person name="Wilson R.K."/>
        </authorList>
    </citation>
    <scope>NUCLEOTIDE SEQUENCE [LARGE SCALE GENOMIC DNA]</scope>
    <source>
        <strain evidence="3">cv. B73</strain>
    </source>
</reference>
<dbReference type="InParanoid" id="A0A804QZ48"/>
<dbReference type="Proteomes" id="UP000007305">
    <property type="component" value="Chromosome 8"/>
</dbReference>